<comment type="caution">
    <text evidence="11">The sequence shown here is derived from an EMBL/GenBank/DDBJ whole genome shotgun (WGS) entry which is preliminary data.</text>
</comment>
<dbReference type="Pfam" id="PF00702">
    <property type="entry name" value="Hydrolase"/>
    <property type="match status" value="1"/>
</dbReference>
<comment type="cofactor">
    <cofactor evidence="1">
        <name>Mg(2+)</name>
        <dbReference type="ChEBI" id="CHEBI:18420"/>
    </cofactor>
</comment>
<evidence type="ECO:0000256" key="9">
    <source>
        <dbReference type="ARBA" id="ARBA00048138"/>
    </source>
</evidence>
<dbReference type="PANTHER" id="PTHR43344">
    <property type="entry name" value="PHOSPHOSERINE PHOSPHATASE"/>
    <property type="match status" value="1"/>
</dbReference>
<accession>A0A370G801</accession>
<evidence type="ECO:0000256" key="4">
    <source>
        <dbReference type="ARBA" id="ARBA00022605"/>
    </source>
</evidence>
<dbReference type="PANTHER" id="PTHR43344:SF2">
    <property type="entry name" value="PHOSPHOSERINE PHOSPHATASE"/>
    <property type="match status" value="1"/>
</dbReference>
<dbReference type="GO" id="GO:0036424">
    <property type="term" value="F:L-phosphoserine phosphatase activity"/>
    <property type="evidence" value="ECO:0007669"/>
    <property type="project" value="TreeGrafter"/>
</dbReference>
<comment type="catalytic activity">
    <reaction evidence="10">
        <text>O-phospho-D-serine + H2O = D-serine + phosphate</text>
        <dbReference type="Rhea" id="RHEA:24873"/>
        <dbReference type="ChEBI" id="CHEBI:15377"/>
        <dbReference type="ChEBI" id="CHEBI:35247"/>
        <dbReference type="ChEBI" id="CHEBI:43474"/>
        <dbReference type="ChEBI" id="CHEBI:58680"/>
        <dbReference type="EC" id="3.1.3.3"/>
    </reaction>
</comment>
<comment type="pathway">
    <text evidence="2">Amino-acid biosynthesis; L-serine biosynthesis; L-serine from 3-phospho-D-glycerate: step 3/3.</text>
</comment>
<evidence type="ECO:0000256" key="10">
    <source>
        <dbReference type="ARBA" id="ARBA00048523"/>
    </source>
</evidence>
<evidence type="ECO:0000313" key="11">
    <source>
        <dbReference type="EMBL" id="RDI39049.1"/>
    </source>
</evidence>
<reference evidence="11 12" key="1">
    <citation type="submission" date="2018-07" db="EMBL/GenBank/DDBJ databases">
        <title>Genomic Encyclopedia of Type Strains, Phase IV (KMG-IV): sequencing the most valuable type-strain genomes for metagenomic binning, comparative biology and taxonomic classification.</title>
        <authorList>
            <person name="Goeker M."/>
        </authorList>
    </citation>
    <scope>NUCLEOTIDE SEQUENCE [LARGE SCALE GENOMIC DNA]</scope>
    <source>
        <strain evidence="11 12">DSM 16500</strain>
    </source>
</reference>
<dbReference type="Gene3D" id="1.10.150.210">
    <property type="entry name" value="Phosphoserine phosphatase, domain 2"/>
    <property type="match status" value="1"/>
</dbReference>
<dbReference type="InterPro" id="IPR050582">
    <property type="entry name" value="HAD-like_SerB"/>
</dbReference>
<dbReference type="Gene3D" id="3.40.50.1000">
    <property type="entry name" value="HAD superfamily/HAD-like"/>
    <property type="match status" value="1"/>
</dbReference>
<evidence type="ECO:0000256" key="1">
    <source>
        <dbReference type="ARBA" id="ARBA00001946"/>
    </source>
</evidence>
<dbReference type="GO" id="GO:0006564">
    <property type="term" value="P:L-serine biosynthetic process"/>
    <property type="evidence" value="ECO:0007669"/>
    <property type="project" value="UniProtKB-KW"/>
</dbReference>
<dbReference type="RefSeq" id="WP_114835257.1">
    <property type="nucleotide sequence ID" value="NZ_LR699114.1"/>
</dbReference>
<evidence type="ECO:0000256" key="5">
    <source>
        <dbReference type="ARBA" id="ARBA00022723"/>
    </source>
</evidence>
<dbReference type="EC" id="3.1.3.3" evidence="3"/>
<dbReference type="GO" id="GO:0005737">
    <property type="term" value="C:cytoplasm"/>
    <property type="evidence" value="ECO:0007669"/>
    <property type="project" value="TreeGrafter"/>
</dbReference>
<evidence type="ECO:0000256" key="8">
    <source>
        <dbReference type="ARBA" id="ARBA00023299"/>
    </source>
</evidence>
<dbReference type="Proteomes" id="UP000254720">
    <property type="component" value="Unassembled WGS sequence"/>
</dbReference>
<name>A0A370G801_9COXI</name>
<dbReference type="InterPro" id="IPR036412">
    <property type="entry name" value="HAD-like_sf"/>
</dbReference>
<dbReference type="EMBL" id="QQAX01000029">
    <property type="protein sequence ID" value="RDI39049.1"/>
    <property type="molecule type" value="Genomic_DNA"/>
</dbReference>
<keyword evidence="12" id="KW-1185">Reference proteome</keyword>
<dbReference type="SUPFAM" id="SSF56784">
    <property type="entry name" value="HAD-like"/>
    <property type="match status" value="1"/>
</dbReference>
<proteinExistence type="predicted"/>
<evidence type="ECO:0000256" key="6">
    <source>
        <dbReference type="ARBA" id="ARBA00022801"/>
    </source>
</evidence>
<evidence type="ECO:0000256" key="2">
    <source>
        <dbReference type="ARBA" id="ARBA00005135"/>
    </source>
</evidence>
<keyword evidence="4" id="KW-0028">Amino-acid biosynthesis</keyword>
<evidence type="ECO:0000313" key="12">
    <source>
        <dbReference type="Proteomes" id="UP000254720"/>
    </source>
</evidence>
<dbReference type="OrthoDB" id="9790031at2"/>
<sequence>MKTPSWQLQTPVNAVVFDCDGTLSTIEGIDELAKNNGVSSTVAHLTAEAMGKAGINPELYQRRLDLVRPRQEQVIALGHHYFANQVPDADTVVQLLKRLNKAVYLVSAGLYPAVKIFGELLQIPRENIFAVDIQFDALGNFFDFERTSPLVNNQGKRDIVNQLKSQHPAIIHIGDGLNDYVTHDLVTRFIGYGGAFYRENIAALCQYYIRTASMCSLLPLVLTQNECKELETDERMLYEKGVTAIQNGMVTV</sequence>
<gene>
    <name evidence="11" type="ORF">C8D86_1295</name>
</gene>
<dbReference type="InterPro" id="IPR023214">
    <property type="entry name" value="HAD_sf"/>
</dbReference>
<keyword evidence="5" id="KW-0479">Metal-binding</keyword>
<keyword evidence="6" id="KW-0378">Hydrolase</keyword>
<dbReference type="AlphaFoldDB" id="A0A370G801"/>
<protein>
    <recommendedName>
        <fullName evidence="3">phosphoserine phosphatase</fullName>
        <ecNumber evidence="3">3.1.3.3</ecNumber>
    </recommendedName>
</protein>
<dbReference type="GO" id="GO:0000287">
    <property type="term" value="F:magnesium ion binding"/>
    <property type="evidence" value="ECO:0007669"/>
    <property type="project" value="TreeGrafter"/>
</dbReference>
<comment type="catalytic activity">
    <reaction evidence="9">
        <text>O-phospho-L-serine + H2O = L-serine + phosphate</text>
        <dbReference type="Rhea" id="RHEA:21208"/>
        <dbReference type="ChEBI" id="CHEBI:15377"/>
        <dbReference type="ChEBI" id="CHEBI:33384"/>
        <dbReference type="ChEBI" id="CHEBI:43474"/>
        <dbReference type="ChEBI" id="CHEBI:57524"/>
        <dbReference type="EC" id="3.1.3.3"/>
    </reaction>
</comment>
<keyword evidence="8" id="KW-0718">Serine biosynthesis</keyword>
<evidence type="ECO:0000256" key="3">
    <source>
        <dbReference type="ARBA" id="ARBA00012640"/>
    </source>
</evidence>
<evidence type="ECO:0000256" key="7">
    <source>
        <dbReference type="ARBA" id="ARBA00022842"/>
    </source>
</evidence>
<organism evidence="11 12">
    <name type="scientific">Aquicella lusitana</name>
    <dbReference type="NCBI Taxonomy" id="254246"/>
    <lineage>
        <taxon>Bacteria</taxon>
        <taxon>Pseudomonadati</taxon>
        <taxon>Pseudomonadota</taxon>
        <taxon>Gammaproteobacteria</taxon>
        <taxon>Legionellales</taxon>
        <taxon>Coxiellaceae</taxon>
        <taxon>Aquicella</taxon>
    </lineage>
</organism>
<keyword evidence="7" id="KW-0460">Magnesium</keyword>